<dbReference type="InterPro" id="IPR004555">
    <property type="entry name" value="G6PDH_assembly_OpcA"/>
</dbReference>
<feature type="domain" description="Glucose-6-phosphate dehydrogenase assembly protein OpcA N-terminal" evidence="1">
    <location>
        <begin position="53"/>
        <end position="161"/>
    </location>
</feature>
<dbReference type="InterPro" id="IPR046801">
    <property type="entry name" value="OpcA_G6PD_N"/>
</dbReference>
<dbReference type="PANTHER" id="PTHR38658">
    <property type="entry name" value="OXPP CYCLE PROTEIN OPCA-RELATED"/>
    <property type="match status" value="1"/>
</dbReference>
<dbReference type="EMBL" id="JACIFP010000001">
    <property type="protein sequence ID" value="MBB4136660.1"/>
    <property type="molecule type" value="Genomic_DNA"/>
</dbReference>
<evidence type="ECO:0000313" key="3">
    <source>
        <dbReference type="EMBL" id="MBB4136660.1"/>
    </source>
</evidence>
<sequence length="305" mass="32263">MIVDLPDTDTTEISKKLVRMRSSGGVTTLSRVLTLIIDVDAGEATEDAVEASNAASREHPCRVIVVSRGSRDGQARLDAQIRVGGDAGASEVVLLTLSGPIAEHPHAVVTPFLLPDTPVVTWWPGRAPETPSEDRLGRLASRRITDARKASDPRGFLEARRTGYSPGDTDLSWSALTPTRALLVSALDRPPHPAVTGAEVTGPLDRTGLDMMAGWLATALGVPVTRRSGAIGVRMLRGDSVLSMTVDEAGDSGTVSSTGHPDGHVAYARRTTAECLAEELRSLDADEVYEAALAGLPAVDYEEMP</sequence>
<name>A0A840F926_9ACTN</name>
<dbReference type="AlphaFoldDB" id="A0A840F926"/>
<proteinExistence type="predicted"/>
<dbReference type="Pfam" id="PF20171">
    <property type="entry name" value="OpcA_G6PD_C"/>
    <property type="match status" value="1"/>
</dbReference>
<feature type="domain" description="Glucose-6-phosphate dehydrogenase assembly protein OpcA C-terminal" evidence="2">
    <location>
        <begin position="166"/>
        <end position="293"/>
    </location>
</feature>
<evidence type="ECO:0000313" key="4">
    <source>
        <dbReference type="Proteomes" id="UP000551501"/>
    </source>
</evidence>
<protein>
    <submittedName>
        <fullName evidence="3">Glucose-6-phosphate dehydrogenase assembly protein OpcA</fullName>
    </submittedName>
</protein>
<dbReference type="PANTHER" id="PTHR38658:SF1">
    <property type="entry name" value="OXPP CYCLE PROTEIN OPCA-RELATED"/>
    <property type="match status" value="1"/>
</dbReference>
<evidence type="ECO:0000259" key="2">
    <source>
        <dbReference type="Pfam" id="PF20171"/>
    </source>
</evidence>
<dbReference type="Proteomes" id="UP000551501">
    <property type="component" value="Unassembled WGS sequence"/>
</dbReference>
<dbReference type="InterPro" id="IPR046802">
    <property type="entry name" value="OpcA_G6PD_C"/>
</dbReference>
<gene>
    <name evidence="3" type="ORF">BKA16_003212</name>
</gene>
<accession>A0A840F926</accession>
<keyword evidence="4" id="KW-1185">Reference proteome</keyword>
<comment type="caution">
    <text evidence="3">The sequence shown here is derived from an EMBL/GenBank/DDBJ whole genome shotgun (WGS) entry which is preliminary data.</text>
</comment>
<organism evidence="3 4">
    <name type="scientific">Gordonia humi</name>
    <dbReference type="NCBI Taxonomy" id="686429"/>
    <lineage>
        <taxon>Bacteria</taxon>
        <taxon>Bacillati</taxon>
        <taxon>Actinomycetota</taxon>
        <taxon>Actinomycetes</taxon>
        <taxon>Mycobacteriales</taxon>
        <taxon>Gordoniaceae</taxon>
        <taxon>Gordonia</taxon>
    </lineage>
</organism>
<evidence type="ECO:0000259" key="1">
    <source>
        <dbReference type="Pfam" id="PF10128"/>
    </source>
</evidence>
<reference evidence="3 4" key="1">
    <citation type="submission" date="2020-08" db="EMBL/GenBank/DDBJ databases">
        <title>Sequencing the genomes of 1000 actinobacteria strains.</title>
        <authorList>
            <person name="Klenk H.-P."/>
        </authorList>
    </citation>
    <scope>NUCLEOTIDE SEQUENCE [LARGE SCALE GENOMIC DNA]</scope>
    <source>
        <strain evidence="3 4">DSM 45298</strain>
    </source>
</reference>
<dbReference type="RefSeq" id="WP_183371617.1">
    <property type="nucleotide sequence ID" value="NZ_BAABHL010000041.1"/>
</dbReference>
<dbReference type="Pfam" id="PF10128">
    <property type="entry name" value="OpcA_G6PD_assem"/>
    <property type="match status" value="1"/>
</dbReference>